<evidence type="ECO:0000256" key="1">
    <source>
        <dbReference type="ARBA" id="ARBA00006962"/>
    </source>
</evidence>
<dbReference type="RefSeq" id="WP_345597103.1">
    <property type="nucleotide sequence ID" value="NZ_BAABCQ010000205.1"/>
</dbReference>
<evidence type="ECO:0000256" key="3">
    <source>
        <dbReference type="ARBA" id="ARBA00022679"/>
    </source>
</evidence>
<evidence type="ECO:0000313" key="7">
    <source>
        <dbReference type="Proteomes" id="UP001500034"/>
    </source>
</evidence>
<dbReference type="InterPro" id="IPR048284">
    <property type="entry name" value="EryCIII-like_N"/>
</dbReference>
<gene>
    <name evidence="6" type="ORF">GCM10022384_64130</name>
</gene>
<comment type="similarity">
    <text evidence="1">Belongs to the glycosyltransferase 28 family.</text>
</comment>
<evidence type="ECO:0000259" key="4">
    <source>
        <dbReference type="Pfam" id="PF06722"/>
    </source>
</evidence>
<sequence length="385" mass="40771">MKLLFIAGGSSATVFTIAPLATALRNAGHDVLVAANEPLPDIAAGIGLPSVSIVPQPVFHFMRFDRSGNRIEPPKDARENMLHTGRAFGRMAAAGLEALRDLARTWRPDAVVGGSMTYAAGLLAAHLQVPYVRQAWDVVPTDGADPGAEDELRPELSALGLTGLPDPALSIDVCPPSLRPCLPTSAGPQGQLMRWVPGNGQRRVEPWMFTRPADRRRVVITTGTRALAFQSAGALRGLVDQLARTGAEVLIAAPDHVTEKLGSELDDVHIGWLPLDVVAPTCDLLVHHGGGVTAMTAMHAGVPQLITPEASYMEIVARALSDFGAGIALATQAPDQDQTEEIAAGCREILSDPRYGQRARILSREMASLATPADMAVAVEKLAAR</sequence>
<dbReference type="Pfam" id="PF21036">
    <property type="entry name" value="EryCIII-like_N"/>
    <property type="match status" value="1"/>
</dbReference>
<evidence type="ECO:0000256" key="2">
    <source>
        <dbReference type="ARBA" id="ARBA00022676"/>
    </source>
</evidence>
<proteinExistence type="inferred from homology"/>
<reference evidence="7" key="1">
    <citation type="journal article" date="2019" name="Int. J. Syst. Evol. Microbiol.">
        <title>The Global Catalogue of Microorganisms (GCM) 10K type strain sequencing project: providing services to taxonomists for standard genome sequencing and annotation.</title>
        <authorList>
            <consortium name="The Broad Institute Genomics Platform"/>
            <consortium name="The Broad Institute Genome Sequencing Center for Infectious Disease"/>
            <person name="Wu L."/>
            <person name="Ma J."/>
        </authorList>
    </citation>
    <scope>NUCLEOTIDE SEQUENCE [LARGE SCALE GENOMIC DNA]</scope>
    <source>
        <strain evidence="7">JCM 17027</strain>
    </source>
</reference>
<dbReference type="EMBL" id="BAABCQ010000205">
    <property type="protein sequence ID" value="GAA4009887.1"/>
    <property type="molecule type" value="Genomic_DNA"/>
</dbReference>
<dbReference type="InterPro" id="IPR002213">
    <property type="entry name" value="UDP_glucos_trans"/>
</dbReference>
<keyword evidence="3" id="KW-0808">Transferase</keyword>
<organism evidence="6 7">
    <name type="scientific">Streptomyces marokkonensis</name>
    <dbReference type="NCBI Taxonomy" id="324855"/>
    <lineage>
        <taxon>Bacteria</taxon>
        <taxon>Bacillati</taxon>
        <taxon>Actinomycetota</taxon>
        <taxon>Actinomycetes</taxon>
        <taxon>Kitasatosporales</taxon>
        <taxon>Streptomycetaceae</taxon>
        <taxon>Streptomyces</taxon>
    </lineage>
</organism>
<evidence type="ECO:0000313" key="6">
    <source>
        <dbReference type="EMBL" id="GAA4009887.1"/>
    </source>
</evidence>
<feature type="domain" description="Erythromycin biosynthesis protein CIII-like C-terminal" evidence="4">
    <location>
        <begin position="238"/>
        <end position="381"/>
    </location>
</feature>
<dbReference type="InterPro" id="IPR050426">
    <property type="entry name" value="Glycosyltransferase_28"/>
</dbReference>
<keyword evidence="7" id="KW-1185">Reference proteome</keyword>
<dbReference type="CDD" id="cd03784">
    <property type="entry name" value="GT1_Gtf-like"/>
    <property type="match status" value="1"/>
</dbReference>
<dbReference type="Pfam" id="PF06722">
    <property type="entry name" value="EryCIII-like_C"/>
    <property type="match status" value="1"/>
</dbReference>
<dbReference type="InterPro" id="IPR010610">
    <property type="entry name" value="EryCIII-like_C"/>
</dbReference>
<dbReference type="PANTHER" id="PTHR48050:SF13">
    <property type="entry name" value="STEROL 3-BETA-GLUCOSYLTRANSFERASE UGT80A2"/>
    <property type="match status" value="1"/>
</dbReference>
<dbReference type="Proteomes" id="UP001500034">
    <property type="component" value="Unassembled WGS sequence"/>
</dbReference>
<name>A0ABP7SCR8_9ACTN</name>
<evidence type="ECO:0000259" key="5">
    <source>
        <dbReference type="Pfam" id="PF21036"/>
    </source>
</evidence>
<dbReference type="SUPFAM" id="SSF53756">
    <property type="entry name" value="UDP-Glycosyltransferase/glycogen phosphorylase"/>
    <property type="match status" value="1"/>
</dbReference>
<dbReference type="PANTHER" id="PTHR48050">
    <property type="entry name" value="STEROL 3-BETA-GLUCOSYLTRANSFERASE"/>
    <property type="match status" value="1"/>
</dbReference>
<dbReference type="Gene3D" id="3.40.50.2000">
    <property type="entry name" value="Glycogen Phosphorylase B"/>
    <property type="match status" value="2"/>
</dbReference>
<comment type="caution">
    <text evidence="6">The sequence shown here is derived from an EMBL/GenBank/DDBJ whole genome shotgun (WGS) entry which is preliminary data.</text>
</comment>
<protein>
    <submittedName>
        <fullName evidence="6">Glycosyltransferase</fullName>
    </submittedName>
</protein>
<keyword evidence="2" id="KW-0328">Glycosyltransferase</keyword>
<feature type="domain" description="Erythromycin biosynthesis protein CIII-like N-terminal" evidence="5">
    <location>
        <begin position="23"/>
        <end position="223"/>
    </location>
</feature>
<accession>A0ABP7SCR8</accession>